<keyword evidence="3" id="KW-1185">Reference proteome</keyword>
<name>A0A418WW54_9BURK</name>
<accession>A0A418WW54</accession>
<sequence length="103" mass="11716">MSIPVKETSPTGIEYGGENFTSTKDVNDNINRRYVNNELKELEPGKQFGDLFDPKSGFIYTYDDGRWNIAGKNDSGLDSTDPAFDDQTTWYDDDKYDEQNGIL</sequence>
<feature type="region of interest" description="Disordered" evidence="1">
    <location>
        <begin position="1"/>
        <end position="24"/>
    </location>
</feature>
<dbReference type="AlphaFoldDB" id="A0A418WW54"/>
<organism evidence="2 3">
    <name type="scientific">Noviherbaspirillum cavernae</name>
    <dbReference type="NCBI Taxonomy" id="2320862"/>
    <lineage>
        <taxon>Bacteria</taxon>
        <taxon>Pseudomonadati</taxon>
        <taxon>Pseudomonadota</taxon>
        <taxon>Betaproteobacteria</taxon>
        <taxon>Burkholderiales</taxon>
        <taxon>Oxalobacteraceae</taxon>
        <taxon>Noviherbaspirillum</taxon>
    </lineage>
</organism>
<comment type="caution">
    <text evidence="2">The sequence shown here is derived from an EMBL/GenBank/DDBJ whole genome shotgun (WGS) entry which is preliminary data.</text>
</comment>
<protein>
    <submittedName>
        <fullName evidence="2">Uncharacterized protein</fullName>
    </submittedName>
</protein>
<evidence type="ECO:0000313" key="3">
    <source>
        <dbReference type="Proteomes" id="UP000285190"/>
    </source>
</evidence>
<feature type="region of interest" description="Disordered" evidence="1">
    <location>
        <begin position="72"/>
        <end position="103"/>
    </location>
</feature>
<reference evidence="2 3" key="1">
    <citation type="submission" date="2018-09" db="EMBL/GenBank/DDBJ databases">
        <authorList>
            <person name="Zhu H."/>
        </authorList>
    </citation>
    <scope>NUCLEOTIDE SEQUENCE [LARGE SCALE GENOMIC DNA]</scope>
    <source>
        <strain evidence="2 3">K2R10-39</strain>
    </source>
</reference>
<evidence type="ECO:0000313" key="2">
    <source>
        <dbReference type="EMBL" id="RJF96883.1"/>
    </source>
</evidence>
<dbReference type="EMBL" id="QYUN01000003">
    <property type="protein sequence ID" value="RJF96883.1"/>
    <property type="molecule type" value="Genomic_DNA"/>
</dbReference>
<proteinExistence type="predicted"/>
<gene>
    <name evidence="2" type="ORF">D3870_21135</name>
</gene>
<dbReference type="RefSeq" id="WP_119743020.1">
    <property type="nucleotide sequence ID" value="NZ_QYUN01000003.1"/>
</dbReference>
<evidence type="ECO:0000256" key="1">
    <source>
        <dbReference type="SAM" id="MobiDB-lite"/>
    </source>
</evidence>
<dbReference type="Proteomes" id="UP000285190">
    <property type="component" value="Unassembled WGS sequence"/>
</dbReference>